<dbReference type="KEGG" id="dwd:DSCW_03980"/>
<dbReference type="EMBL" id="AP021875">
    <property type="protein sequence ID" value="BBO72981.1"/>
    <property type="molecule type" value="Genomic_DNA"/>
</dbReference>
<dbReference type="AlphaFoldDB" id="A0A5K7Z0L1"/>
<feature type="region of interest" description="Disordered" evidence="1">
    <location>
        <begin position="29"/>
        <end position="60"/>
    </location>
</feature>
<reference evidence="2 3" key="1">
    <citation type="submission" date="2019-11" db="EMBL/GenBank/DDBJ databases">
        <title>Comparative genomics of hydrocarbon-degrading Desulfosarcina strains.</title>
        <authorList>
            <person name="Watanabe M."/>
            <person name="Kojima H."/>
            <person name="Fukui M."/>
        </authorList>
    </citation>
    <scope>NUCLEOTIDE SEQUENCE [LARGE SCALE GENOMIC DNA]</scope>
    <source>
        <strain evidence="2 3">PP31</strain>
    </source>
</reference>
<organism evidence="2 3">
    <name type="scientific">Desulfosarcina widdelii</name>
    <dbReference type="NCBI Taxonomy" id="947919"/>
    <lineage>
        <taxon>Bacteria</taxon>
        <taxon>Pseudomonadati</taxon>
        <taxon>Thermodesulfobacteriota</taxon>
        <taxon>Desulfobacteria</taxon>
        <taxon>Desulfobacterales</taxon>
        <taxon>Desulfosarcinaceae</taxon>
        <taxon>Desulfosarcina</taxon>
    </lineage>
</organism>
<evidence type="ECO:0000313" key="3">
    <source>
        <dbReference type="Proteomes" id="UP000427769"/>
    </source>
</evidence>
<accession>A0A5K7Z0L1</accession>
<proteinExistence type="predicted"/>
<protein>
    <submittedName>
        <fullName evidence="2">Uncharacterized protein</fullName>
    </submittedName>
</protein>
<sequence>MLKRFFLIPTSQSTVHKTLSEKGLVNKARRKPVKNPPKPRFFERSRPNQLWQSDSGDESGEVAEKPFFNFFFLLGGNHQRSLVNKRAVFINSKAIHHQVIYVAKCTYW</sequence>
<name>A0A5K7Z0L1_9BACT</name>
<dbReference type="Proteomes" id="UP000427769">
    <property type="component" value="Chromosome"/>
</dbReference>
<evidence type="ECO:0000313" key="2">
    <source>
        <dbReference type="EMBL" id="BBO72981.1"/>
    </source>
</evidence>
<keyword evidence="3" id="KW-1185">Reference proteome</keyword>
<gene>
    <name evidence="2" type="ORF">DSCW_03980</name>
</gene>
<evidence type="ECO:0000256" key="1">
    <source>
        <dbReference type="SAM" id="MobiDB-lite"/>
    </source>
</evidence>